<dbReference type="EMBL" id="UINC01019138">
    <property type="protein sequence ID" value="SVA80882.1"/>
    <property type="molecule type" value="Genomic_DNA"/>
</dbReference>
<dbReference type="AlphaFoldDB" id="A0A381YW69"/>
<evidence type="ECO:0000256" key="3">
    <source>
        <dbReference type="ARBA" id="ARBA00019010"/>
    </source>
</evidence>
<dbReference type="PANTHER" id="PTHR33540:SF2">
    <property type="entry name" value="TRNA THREONYLCARBAMOYLADENOSINE BIOSYNTHESIS PROTEIN TSAE"/>
    <property type="match status" value="1"/>
</dbReference>
<comment type="similarity">
    <text evidence="2">Belongs to the TsaE family.</text>
</comment>
<keyword evidence="9" id="KW-0460">Magnesium</keyword>
<evidence type="ECO:0000256" key="6">
    <source>
        <dbReference type="ARBA" id="ARBA00022723"/>
    </source>
</evidence>
<evidence type="ECO:0000256" key="4">
    <source>
        <dbReference type="ARBA" id="ARBA00022490"/>
    </source>
</evidence>
<evidence type="ECO:0000256" key="1">
    <source>
        <dbReference type="ARBA" id="ARBA00004496"/>
    </source>
</evidence>
<accession>A0A381YW69</accession>
<evidence type="ECO:0000256" key="8">
    <source>
        <dbReference type="ARBA" id="ARBA00022840"/>
    </source>
</evidence>
<dbReference type="InterPro" id="IPR003442">
    <property type="entry name" value="T6A_TsaE"/>
</dbReference>
<comment type="subcellular location">
    <subcellularLocation>
        <location evidence="1">Cytoplasm</location>
    </subcellularLocation>
</comment>
<evidence type="ECO:0000256" key="9">
    <source>
        <dbReference type="ARBA" id="ARBA00022842"/>
    </source>
</evidence>
<dbReference type="GO" id="GO:0005737">
    <property type="term" value="C:cytoplasm"/>
    <property type="evidence" value="ECO:0007669"/>
    <property type="project" value="UniProtKB-SubCell"/>
</dbReference>
<keyword evidence="5" id="KW-0819">tRNA processing</keyword>
<proteinExistence type="inferred from homology"/>
<dbReference type="Pfam" id="PF02367">
    <property type="entry name" value="TsaE"/>
    <property type="match status" value="1"/>
</dbReference>
<dbReference type="GO" id="GO:0002949">
    <property type="term" value="P:tRNA threonylcarbamoyladenosine modification"/>
    <property type="evidence" value="ECO:0007669"/>
    <property type="project" value="InterPro"/>
</dbReference>
<evidence type="ECO:0000256" key="7">
    <source>
        <dbReference type="ARBA" id="ARBA00022741"/>
    </source>
</evidence>
<dbReference type="GO" id="GO:0046872">
    <property type="term" value="F:metal ion binding"/>
    <property type="evidence" value="ECO:0007669"/>
    <property type="project" value="UniProtKB-KW"/>
</dbReference>
<keyword evidence="4" id="KW-0963">Cytoplasm</keyword>
<sequence length="150" mass="17709">MIDQHKSFYNLEDLEILAKNLIKELKKGSIICLKGELGAGKTTFARFIINSFYDSKKIKKPTSIKSPSFPILLTYDLSDVEIFHYDLYRIKTSSELDQLNIEENINNSITLIEWPEIIFEKIINYKFYLIELIIHNENQRIIKIKMINNY</sequence>
<keyword evidence="8" id="KW-0067">ATP-binding</keyword>
<evidence type="ECO:0000256" key="5">
    <source>
        <dbReference type="ARBA" id="ARBA00022694"/>
    </source>
</evidence>
<dbReference type="PANTHER" id="PTHR33540">
    <property type="entry name" value="TRNA THREONYLCARBAMOYLADENOSINE BIOSYNTHESIS PROTEIN TSAE"/>
    <property type="match status" value="1"/>
</dbReference>
<gene>
    <name evidence="11" type="ORF">METZ01_LOCUS133736</name>
</gene>
<evidence type="ECO:0000256" key="2">
    <source>
        <dbReference type="ARBA" id="ARBA00007599"/>
    </source>
</evidence>
<dbReference type="SUPFAM" id="SSF52540">
    <property type="entry name" value="P-loop containing nucleoside triphosphate hydrolases"/>
    <property type="match status" value="1"/>
</dbReference>
<dbReference type="GO" id="GO:0005524">
    <property type="term" value="F:ATP binding"/>
    <property type="evidence" value="ECO:0007669"/>
    <property type="project" value="UniProtKB-KW"/>
</dbReference>
<protein>
    <recommendedName>
        <fullName evidence="3">tRNA threonylcarbamoyladenosine biosynthesis protein TsaE</fullName>
    </recommendedName>
    <alternativeName>
        <fullName evidence="10">t(6)A37 threonylcarbamoyladenosine biosynthesis protein TsaE</fullName>
    </alternativeName>
</protein>
<reference evidence="11" key="1">
    <citation type="submission" date="2018-05" db="EMBL/GenBank/DDBJ databases">
        <authorList>
            <person name="Lanie J.A."/>
            <person name="Ng W.-L."/>
            <person name="Kazmierczak K.M."/>
            <person name="Andrzejewski T.M."/>
            <person name="Davidsen T.M."/>
            <person name="Wayne K.J."/>
            <person name="Tettelin H."/>
            <person name="Glass J.I."/>
            <person name="Rusch D."/>
            <person name="Podicherti R."/>
            <person name="Tsui H.-C.T."/>
            <person name="Winkler M.E."/>
        </authorList>
    </citation>
    <scope>NUCLEOTIDE SEQUENCE</scope>
</reference>
<organism evidence="11">
    <name type="scientific">marine metagenome</name>
    <dbReference type="NCBI Taxonomy" id="408172"/>
    <lineage>
        <taxon>unclassified sequences</taxon>
        <taxon>metagenomes</taxon>
        <taxon>ecological metagenomes</taxon>
    </lineage>
</organism>
<dbReference type="NCBIfam" id="TIGR00150">
    <property type="entry name" value="T6A_YjeE"/>
    <property type="match status" value="1"/>
</dbReference>
<dbReference type="InterPro" id="IPR027417">
    <property type="entry name" value="P-loop_NTPase"/>
</dbReference>
<evidence type="ECO:0000313" key="11">
    <source>
        <dbReference type="EMBL" id="SVA80882.1"/>
    </source>
</evidence>
<keyword evidence="7" id="KW-0547">Nucleotide-binding</keyword>
<dbReference type="Gene3D" id="3.40.50.300">
    <property type="entry name" value="P-loop containing nucleotide triphosphate hydrolases"/>
    <property type="match status" value="1"/>
</dbReference>
<name>A0A381YW69_9ZZZZ</name>
<keyword evidence="6" id="KW-0479">Metal-binding</keyword>
<evidence type="ECO:0000256" key="10">
    <source>
        <dbReference type="ARBA" id="ARBA00032441"/>
    </source>
</evidence>